<evidence type="ECO:0000256" key="3">
    <source>
        <dbReference type="ARBA" id="ARBA00022679"/>
    </source>
</evidence>
<feature type="domain" description="L,D-TPase catalytic" evidence="8">
    <location>
        <begin position="257"/>
        <end position="453"/>
    </location>
</feature>
<dbReference type="PANTHER" id="PTHR41533">
    <property type="entry name" value="L,D-TRANSPEPTIDASE HI_1667-RELATED"/>
    <property type="match status" value="1"/>
</dbReference>
<feature type="active site" description="Proton donor/acceptor" evidence="7">
    <location>
        <position position="411"/>
    </location>
</feature>
<evidence type="ECO:0000256" key="7">
    <source>
        <dbReference type="PROSITE-ProRule" id="PRU01373"/>
    </source>
</evidence>
<proteinExistence type="inferred from homology"/>
<dbReference type="EMBL" id="FNCG01000007">
    <property type="protein sequence ID" value="SDH12751.1"/>
    <property type="molecule type" value="Genomic_DNA"/>
</dbReference>
<dbReference type="InterPro" id="IPR005490">
    <property type="entry name" value="LD_TPept_cat_dom"/>
</dbReference>
<evidence type="ECO:0000256" key="1">
    <source>
        <dbReference type="ARBA" id="ARBA00004752"/>
    </source>
</evidence>
<organism evidence="9 10">
    <name type="scientific">Mucilaginibacter gossypii</name>
    <dbReference type="NCBI Taxonomy" id="551996"/>
    <lineage>
        <taxon>Bacteria</taxon>
        <taxon>Pseudomonadati</taxon>
        <taxon>Bacteroidota</taxon>
        <taxon>Sphingobacteriia</taxon>
        <taxon>Sphingobacteriales</taxon>
        <taxon>Sphingobacteriaceae</taxon>
        <taxon>Mucilaginibacter</taxon>
    </lineage>
</organism>
<comment type="similarity">
    <text evidence="2">Belongs to the YkuD family.</text>
</comment>
<sequence length="513" mass="58789">MIPIPFRKHFIPIILSTCLVLPAVLQSCKKKHEMIAEDMFRITQNEIFKKADTEGYIPVFKRVFTKYRSKTANPLAIESFFKKNEYQPLLVINHLNNGDLEALPEYLDKINEHGLDPTMYPSAEIKALVAKLKDKKAIKTIDEAYETVAKLEVLTAGALIKYSNALQYGVINPKKIYSRYFMATRRPDSTTMLATLNRADFKTLLDSIQPKSPQYLALQKAYRDSVTIEGLSREESKRYLLVSLERLRWRNKPFEPKYVIVNIPDFRLDVIEDGKSVLNMKVCVGQGRNMKNQNTLEHFDDTARADKPFPRETPILNSLIHSVEVNPIWNIPRSIATKEIIVEAADDRYYLSNKNIDVFKDGKKIEDPETIDWSQVTPDNLEYEFKQRPGEDNSLGKIKFLFKNRSSVYLHDTPNKEAFRHAMRAVSHGCVRLGDPLGLAQNLFGEGADLDTISKDMVEDKPNPTNIGLPKKTPIYITYVTCWADDNGTIQYRPDVYGLDIVLYAHLQSFLAK</sequence>
<dbReference type="GO" id="GO:0004180">
    <property type="term" value="F:carboxypeptidase activity"/>
    <property type="evidence" value="ECO:0007669"/>
    <property type="project" value="UniProtKB-ARBA"/>
</dbReference>
<feature type="active site" description="Nucleophile" evidence="7">
    <location>
        <position position="430"/>
    </location>
</feature>
<dbReference type="Pfam" id="PF20142">
    <property type="entry name" value="Scaffold"/>
    <property type="match status" value="1"/>
</dbReference>
<dbReference type="RefSeq" id="WP_256337426.1">
    <property type="nucleotide sequence ID" value="NZ_FNCG01000007.1"/>
</dbReference>
<evidence type="ECO:0000256" key="4">
    <source>
        <dbReference type="ARBA" id="ARBA00022960"/>
    </source>
</evidence>
<keyword evidence="10" id="KW-1185">Reference proteome</keyword>
<evidence type="ECO:0000256" key="5">
    <source>
        <dbReference type="ARBA" id="ARBA00022984"/>
    </source>
</evidence>
<evidence type="ECO:0000313" key="9">
    <source>
        <dbReference type="EMBL" id="SDH12751.1"/>
    </source>
</evidence>
<gene>
    <name evidence="9" type="ORF">SAMN05192573_10711</name>
</gene>
<dbReference type="Proteomes" id="UP000199705">
    <property type="component" value="Unassembled WGS sequence"/>
</dbReference>
<name>A0A1G7ZVR6_9SPHI</name>
<protein>
    <submittedName>
        <fullName evidence="9">L,D-transpeptidase catalytic domain</fullName>
    </submittedName>
</protein>
<dbReference type="PROSITE" id="PS51257">
    <property type="entry name" value="PROKAR_LIPOPROTEIN"/>
    <property type="match status" value="1"/>
</dbReference>
<evidence type="ECO:0000259" key="8">
    <source>
        <dbReference type="PROSITE" id="PS52029"/>
    </source>
</evidence>
<dbReference type="UniPathway" id="UPA00219"/>
<dbReference type="GO" id="GO:0016740">
    <property type="term" value="F:transferase activity"/>
    <property type="evidence" value="ECO:0007669"/>
    <property type="project" value="UniProtKB-KW"/>
</dbReference>
<keyword evidence="4 7" id="KW-0133">Cell shape</keyword>
<dbReference type="PROSITE" id="PS52029">
    <property type="entry name" value="LD_TPASE"/>
    <property type="match status" value="1"/>
</dbReference>
<evidence type="ECO:0000256" key="2">
    <source>
        <dbReference type="ARBA" id="ARBA00005992"/>
    </source>
</evidence>
<evidence type="ECO:0000256" key="6">
    <source>
        <dbReference type="ARBA" id="ARBA00023316"/>
    </source>
</evidence>
<keyword evidence="6 7" id="KW-0961">Cell wall biogenesis/degradation</keyword>
<dbReference type="STRING" id="551996.SAMN05192573_10711"/>
<dbReference type="InterPro" id="IPR052905">
    <property type="entry name" value="LD-transpeptidase_YkuD-like"/>
</dbReference>
<dbReference type="AlphaFoldDB" id="A0A1G7ZVR6"/>
<dbReference type="GO" id="GO:0008360">
    <property type="term" value="P:regulation of cell shape"/>
    <property type="evidence" value="ECO:0007669"/>
    <property type="project" value="UniProtKB-UniRule"/>
</dbReference>
<comment type="pathway">
    <text evidence="1 7">Cell wall biogenesis; peptidoglycan biosynthesis.</text>
</comment>
<reference evidence="10" key="1">
    <citation type="submission" date="2016-10" db="EMBL/GenBank/DDBJ databases">
        <authorList>
            <person name="Varghese N."/>
            <person name="Submissions S."/>
        </authorList>
    </citation>
    <scope>NUCLEOTIDE SEQUENCE [LARGE SCALE GENOMIC DNA]</scope>
    <source>
        <strain evidence="10">Gh-67</strain>
    </source>
</reference>
<dbReference type="CDD" id="cd16913">
    <property type="entry name" value="YkuD_like"/>
    <property type="match status" value="1"/>
</dbReference>
<dbReference type="Pfam" id="PF03734">
    <property type="entry name" value="YkuD"/>
    <property type="match status" value="1"/>
</dbReference>
<dbReference type="InterPro" id="IPR045380">
    <property type="entry name" value="LD_TPept_scaffold_dom"/>
</dbReference>
<dbReference type="InterPro" id="IPR038063">
    <property type="entry name" value="Transpep_catalytic_dom"/>
</dbReference>
<dbReference type="GO" id="GO:0009252">
    <property type="term" value="P:peptidoglycan biosynthetic process"/>
    <property type="evidence" value="ECO:0007669"/>
    <property type="project" value="UniProtKB-UniPathway"/>
</dbReference>
<dbReference type="SUPFAM" id="SSF141523">
    <property type="entry name" value="L,D-transpeptidase catalytic domain-like"/>
    <property type="match status" value="1"/>
</dbReference>
<dbReference type="PANTHER" id="PTHR41533:SF2">
    <property type="entry name" value="BLR7131 PROTEIN"/>
    <property type="match status" value="1"/>
</dbReference>
<keyword evidence="5 7" id="KW-0573">Peptidoglycan synthesis</keyword>
<dbReference type="GO" id="GO:0071555">
    <property type="term" value="P:cell wall organization"/>
    <property type="evidence" value="ECO:0007669"/>
    <property type="project" value="UniProtKB-UniRule"/>
</dbReference>
<keyword evidence="3" id="KW-0808">Transferase</keyword>
<evidence type="ECO:0000313" key="10">
    <source>
        <dbReference type="Proteomes" id="UP000199705"/>
    </source>
</evidence>
<accession>A0A1G7ZVR6</accession>
<dbReference type="Gene3D" id="2.40.440.10">
    <property type="entry name" value="L,D-transpeptidase catalytic domain-like"/>
    <property type="match status" value="1"/>
</dbReference>